<keyword evidence="6 18" id="KW-0645">Protease</keyword>
<keyword evidence="23" id="KW-1185">Reference proteome</keyword>
<comment type="similarity">
    <text evidence="2 17">Belongs to the peptidase A24 family.</text>
</comment>
<keyword evidence="11 19" id="KW-1133">Transmembrane helix</keyword>
<proteinExistence type="inferred from homology"/>
<dbReference type="EMBL" id="CP067393">
    <property type="protein sequence ID" value="QQP86424.1"/>
    <property type="molecule type" value="Genomic_DNA"/>
</dbReference>
<feature type="transmembrane region" description="Helical" evidence="19">
    <location>
        <begin position="130"/>
        <end position="148"/>
    </location>
</feature>
<dbReference type="GO" id="GO:0006465">
    <property type="term" value="P:signal peptide processing"/>
    <property type="evidence" value="ECO:0007669"/>
    <property type="project" value="TreeGrafter"/>
</dbReference>
<dbReference type="KEGG" id="eaz:JHT90_04070"/>
<evidence type="ECO:0000313" key="22">
    <source>
        <dbReference type="EMBL" id="QQP86424.1"/>
    </source>
</evidence>
<dbReference type="AlphaFoldDB" id="A0A974NH84"/>
<evidence type="ECO:0000259" key="20">
    <source>
        <dbReference type="Pfam" id="PF01478"/>
    </source>
</evidence>
<dbReference type="GO" id="GO:0005886">
    <property type="term" value="C:plasma membrane"/>
    <property type="evidence" value="ECO:0007669"/>
    <property type="project" value="UniProtKB-SubCell"/>
</dbReference>
<feature type="transmembrane region" description="Helical" evidence="19">
    <location>
        <begin position="12"/>
        <end position="33"/>
    </location>
</feature>
<accession>A0A974NH84</accession>
<evidence type="ECO:0000256" key="7">
    <source>
        <dbReference type="ARBA" id="ARBA00022679"/>
    </source>
</evidence>
<evidence type="ECO:0000256" key="1">
    <source>
        <dbReference type="ARBA" id="ARBA00004429"/>
    </source>
</evidence>
<keyword evidence="9 18" id="KW-0812">Transmembrane</keyword>
<comment type="catalytic activity">
    <reaction evidence="14 18">
        <text>Typically cleaves a -Gly-|-Phe- bond to release an N-terminal, basic peptide of 5-8 residues from type IV prepilin, and then N-methylates the new N-terminal amino group, the methyl donor being S-adenosyl-L-methionine.</text>
        <dbReference type="EC" id="3.4.23.43"/>
    </reaction>
</comment>
<evidence type="ECO:0000256" key="13">
    <source>
        <dbReference type="ARBA" id="ARBA00023268"/>
    </source>
</evidence>
<evidence type="ECO:0000256" key="17">
    <source>
        <dbReference type="RuleBase" id="RU003793"/>
    </source>
</evidence>
<dbReference type="Pfam" id="PF01478">
    <property type="entry name" value="Peptidase_A24"/>
    <property type="match status" value="1"/>
</dbReference>
<dbReference type="EC" id="3.4.23.43" evidence="15 18"/>
<evidence type="ECO:0000313" key="23">
    <source>
        <dbReference type="Proteomes" id="UP000595278"/>
    </source>
</evidence>
<feature type="transmembrane region" description="Helical" evidence="19">
    <location>
        <begin position="259"/>
        <end position="282"/>
    </location>
</feature>
<evidence type="ECO:0000256" key="16">
    <source>
        <dbReference type="ARBA" id="ARBA00071870"/>
    </source>
</evidence>
<evidence type="ECO:0000256" key="15">
    <source>
        <dbReference type="ARBA" id="ARBA00067082"/>
    </source>
</evidence>
<keyword evidence="12 19" id="KW-0472">Membrane</keyword>
<dbReference type="PANTHER" id="PTHR30487">
    <property type="entry name" value="TYPE 4 PREPILIN-LIKE PROTEINS LEADER PEPTIDE-PROCESSING ENZYME"/>
    <property type="match status" value="1"/>
</dbReference>
<dbReference type="EC" id="2.1.1.-" evidence="18"/>
<dbReference type="InterPro" id="IPR000045">
    <property type="entry name" value="Prepilin_IV_endopep_pep"/>
</dbReference>
<dbReference type="GO" id="GO:0032259">
    <property type="term" value="P:methylation"/>
    <property type="evidence" value="ECO:0007669"/>
    <property type="project" value="UniProtKB-KW"/>
</dbReference>
<evidence type="ECO:0000256" key="19">
    <source>
        <dbReference type="SAM" id="Phobius"/>
    </source>
</evidence>
<evidence type="ECO:0000256" key="14">
    <source>
        <dbReference type="ARBA" id="ARBA00050401"/>
    </source>
</evidence>
<evidence type="ECO:0000256" key="4">
    <source>
        <dbReference type="ARBA" id="ARBA00022519"/>
    </source>
</evidence>
<comment type="function">
    <text evidence="18">Plays an essential role in type IV pili and type II pseudopili formation by proteolytically removing the leader sequence from substrate proteins and subsequently monomethylating the alpha-amino group of the newly exposed N-terminal phenylalanine.</text>
</comment>
<keyword evidence="5 18" id="KW-0489">Methyltransferase</keyword>
<keyword evidence="7 18" id="KW-0808">Transferase</keyword>
<keyword evidence="10 18" id="KW-0378">Hydrolase</keyword>
<evidence type="ECO:0000256" key="8">
    <source>
        <dbReference type="ARBA" id="ARBA00022691"/>
    </source>
</evidence>
<name>A0A974NH84_9GAMM</name>
<dbReference type="Proteomes" id="UP000595278">
    <property type="component" value="Chromosome"/>
</dbReference>
<sequence length="288" mass="31722">MTVFTEFPLLFIFASLLIGLLVGSFLNVVIYRLPKMMINAWQQEAREILQLPQPTEPHTKFNLFLPCSTCPYCGHKITAIENIPIISYLILRGRCRGCKASISKRYPLIELCSGILSGWIAWYFGFSVEALLLIFLTWGLIAMSMIDIDHQLLPDSLVLPLLWIGILANTYGVFPDISINSAILGAVIGYMSLWSVNALFKLLRGYDGMGHGDFKLLALFGAWGGYQILPVVILLSAAAGAVIGIIGVLLFAGKNKMPYGPYLAIAGWIALIWGQDIVAAYLKFSGLN</sequence>
<dbReference type="InterPro" id="IPR014032">
    <property type="entry name" value="Peptidase_A24A_bac"/>
</dbReference>
<dbReference type="Pfam" id="PF06750">
    <property type="entry name" value="A24_N_bact"/>
    <property type="match status" value="1"/>
</dbReference>
<feature type="transmembrane region" description="Helical" evidence="19">
    <location>
        <begin position="220"/>
        <end position="253"/>
    </location>
</feature>
<evidence type="ECO:0000256" key="6">
    <source>
        <dbReference type="ARBA" id="ARBA00022670"/>
    </source>
</evidence>
<dbReference type="InterPro" id="IPR050882">
    <property type="entry name" value="Prepilin_peptidase/N-MTase"/>
</dbReference>
<evidence type="ECO:0000256" key="10">
    <source>
        <dbReference type="ARBA" id="ARBA00022801"/>
    </source>
</evidence>
<keyword evidence="3" id="KW-1003">Cell membrane</keyword>
<reference evidence="22 23" key="1">
    <citation type="submission" date="2021-01" db="EMBL/GenBank/DDBJ databases">
        <title>Entomomonas sp. F2A isolated from a house cricket (Acheta domesticus).</title>
        <authorList>
            <person name="Spergser J."/>
            <person name="Busse H.-J."/>
        </authorList>
    </citation>
    <scope>NUCLEOTIDE SEQUENCE [LARGE SCALE GENOMIC DNA]</scope>
    <source>
        <strain evidence="22 23">F2A</strain>
    </source>
</reference>
<evidence type="ECO:0000256" key="3">
    <source>
        <dbReference type="ARBA" id="ARBA00022475"/>
    </source>
</evidence>
<feature type="domain" description="Prepilin peptidase A24 N-terminal" evidence="21">
    <location>
        <begin position="17"/>
        <end position="124"/>
    </location>
</feature>
<keyword evidence="4" id="KW-0997">Cell inner membrane</keyword>
<evidence type="ECO:0000256" key="5">
    <source>
        <dbReference type="ARBA" id="ARBA00022603"/>
    </source>
</evidence>
<keyword evidence="13 18" id="KW-0511">Multifunctional enzyme</keyword>
<dbReference type="InterPro" id="IPR010627">
    <property type="entry name" value="Prepilin_pept_A24_N"/>
</dbReference>
<dbReference type="GO" id="GO:0004190">
    <property type="term" value="F:aspartic-type endopeptidase activity"/>
    <property type="evidence" value="ECO:0007669"/>
    <property type="project" value="UniProtKB-EC"/>
</dbReference>
<evidence type="ECO:0000256" key="2">
    <source>
        <dbReference type="ARBA" id="ARBA00005801"/>
    </source>
</evidence>
<feature type="transmembrane region" description="Helical" evidence="19">
    <location>
        <begin position="157"/>
        <end position="174"/>
    </location>
</feature>
<gene>
    <name evidence="22" type="ORF">JHT90_04070</name>
</gene>
<dbReference type="GO" id="GO:0008168">
    <property type="term" value="F:methyltransferase activity"/>
    <property type="evidence" value="ECO:0007669"/>
    <property type="project" value="UniProtKB-KW"/>
</dbReference>
<evidence type="ECO:0000256" key="12">
    <source>
        <dbReference type="ARBA" id="ARBA00023136"/>
    </source>
</evidence>
<keyword evidence="8" id="KW-0949">S-adenosyl-L-methionine</keyword>
<evidence type="ECO:0000256" key="11">
    <source>
        <dbReference type="ARBA" id="ARBA00022989"/>
    </source>
</evidence>
<dbReference type="PANTHER" id="PTHR30487:SF0">
    <property type="entry name" value="PREPILIN LEADER PEPTIDASE_N-METHYLTRANSFERASE-RELATED"/>
    <property type="match status" value="1"/>
</dbReference>
<dbReference type="PRINTS" id="PR00864">
    <property type="entry name" value="PREPILNPTASE"/>
</dbReference>
<dbReference type="FunFam" id="1.20.120.1220:FF:000001">
    <property type="entry name" value="Type 4 prepilin-like proteins leader peptide-processing enzyme"/>
    <property type="match status" value="1"/>
</dbReference>
<evidence type="ECO:0000259" key="21">
    <source>
        <dbReference type="Pfam" id="PF06750"/>
    </source>
</evidence>
<feature type="transmembrane region" description="Helical" evidence="19">
    <location>
        <begin position="180"/>
        <end position="200"/>
    </location>
</feature>
<dbReference type="Gene3D" id="1.20.120.1220">
    <property type="match status" value="1"/>
</dbReference>
<feature type="domain" description="Prepilin type IV endopeptidase peptidase" evidence="20">
    <location>
        <begin position="134"/>
        <end position="245"/>
    </location>
</feature>
<organism evidence="22 23">
    <name type="scientific">Entomomonas asaccharolytica</name>
    <dbReference type="NCBI Taxonomy" id="2785331"/>
    <lineage>
        <taxon>Bacteria</taxon>
        <taxon>Pseudomonadati</taxon>
        <taxon>Pseudomonadota</taxon>
        <taxon>Gammaproteobacteria</taxon>
        <taxon>Pseudomonadales</taxon>
        <taxon>Pseudomonadaceae</taxon>
        <taxon>Entomomonas</taxon>
    </lineage>
</organism>
<protein>
    <recommendedName>
        <fullName evidence="16 18">Prepilin leader peptidase/N-methyltransferase</fullName>
        <ecNumber evidence="18">2.1.1.-</ecNumber>
        <ecNumber evidence="15 18">3.4.23.43</ecNumber>
    </recommendedName>
</protein>
<evidence type="ECO:0000256" key="18">
    <source>
        <dbReference type="RuleBase" id="RU003794"/>
    </source>
</evidence>
<evidence type="ECO:0000256" key="9">
    <source>
        <dbReference type="ARBA" id="ARBA00022692"/>
    </source>
</evidence>
<comment type="subcellular location">
    <subcellularLocation>
        <location evidence="1">Cell inner membrane</location>
        <topology evidence="1">Multi-pass membrane protein</topology>
    </subcellularLocation>
    <subcellularLocation>
        <location evidence="18">Cell membrane</location>
        <topology evidence="18">Multi-pass membrane protein</topology>
    </subcellularLocation>
</comment>